<protein>
    <submittedName>
        <fullName evidence="2">Conjugal transfer protein TraC</fullName>
    </submittedName>
</protein>
<dbReference type="PANTHER" id="PTHR38467:SF1">
    <property type="entry name" value="CONJUGATIVE TRANSFER: ASSEMBLY"/>
    <property type="match status" value="1"/>
</dbReference>
<dbReference type="Gene3D" id="1.10.8.730">
    <property type="match status" value="1"/>
</dbReference>
<comment type="caution">
    <text evidence="2">The sequence shown here is derived from an EMBL/GenBank/DDBJ whole genome shotgun (WGS) entry which is preliminary data.</text>
</comment>
<evidence type="ECO:0000313" key="3">
    <source>
        <dbReference type="Proteomes" id="UP000281098"/>
    </source>
</evidence>
<accession>A0ABX9YQ47</accession>
<dbReference type="SUPFAM" id="SSF52540">
    <property type="entry name" value="P-loop containing nucleoside triphosphate hydrolases"/>
    <property type="match status" value="1"/>
</dbReference>
<dbReference type="Pfam" id="PF11130">
    <property type="entry name" value="TraC_F_IV"/>
    <property type="match status" value="1"/>
</dbReference>
<dbReference type="InterPro" id="IPR027417">
    <property type="entry name" value="P-loop_NTPase"/>
</dbReference>
<feature type="domain" description="TraG P-loop" evidence="1">
    <location>
        <begin position="448"/>
        <end position="821"/>
    </location>
</feature>
<gene>
    <name evidence="2" type="ORF">DF017_12070</name>
</gene>
<keyword evidence="3" id="KW-1185">Reference proteome</keyword>
<organism evidence="2 3">
    <name type="scientific">Burkholderia stagnalis</name>
    <dbReference type="NCBI Taxonomy" id="1503054"/>
    <lineage>
        <taxon>Bacteria</taxon>
        <taxon>Pseudomonadati</taxon>
        <taxon>Pseudomonadota</taxon>
        <taxon>Betaproteobacteria</taxon>
        <taxon>Burkholderiales</taxon>
        <taxon>Burkholderiaceae</taxon>
        <taxon>Burkholderia</taxon>
        <taxon>Burkholderia cepacia complex</taxon>
    </lineage>
</organism>
<evidence type="ECO:0000259" key="1">
    <source>
        <dbReference type="Pfam" id="PF19044"/>
    </source>
</evidence>
<dbReference type="Pfam" id="PF19044">
    <property type="entry name" value="P-loop_TraG"/>
    <property type="match status" value="1"/>
</dbReference>
<dbReference type="InterPro" id="IPR053155">
    <property type="entry name" value="F-pilin_assembly_TraC"/>
</dbReference>
<evidence type="ECO:0000313" key="2">
    <source>
        <dbReference type="EMBL" id="RQY93770.1"/>
    </source>
</evidence>
<reference evidence="2 3" key="1">
    <citation type="submission" date="2018-08" db="EMBL/GenBank/DDBJ databases">
        <title>Comparative analysis of Burkholderia isolates from Puerto Rico.</title>
        <authorList>
            <person name="Hall C."/>
            <person name="Sahl J."/>
            <person name="Wagner D."/>
        </authorList>
    </citation>
    <scope>NUCLEOTIDE SEQUENCE [LARGE SCALE GENOMIC DNA]</scope>
    <source>
        <strain evidence="2 3">Bp8966</strain>
    </source>
</reference>
<proteinExistence type="predicted"/>
<dbReference type="Proteomes" id="UP000281098">
    <property type="component" value="Unassembled WGS sequence"/>
</dbReference>
<dbReference type="Gene3D" id="3.40.50.300">
    <property type="entry name" value="P-loop containing nucleotide triphosphate hydrolases"/>
    <property type="match status" value="1"/>
</dbReference>
<dbReference type="InterPro" id="IPR025955">
    <property type="entry name" value="TraC/Conjuga_ATPase"/>
</dbReference>
<sequence length="860" mass="95226">MTVTTQKVRRSPASKMINVETYTSDTNLVVTKAPGVEKPFIGGVYRMSPLAGGGGEFSTVVQNVFKAVPDDSVIQVSLLVHPDHDAPAAFRKGKNYGGHVIQDLIRRQGDLYARALKSPELADLPMINNRTVYISLAVPHRKVDKDALEQSESLQGEFFTNLRDCGFYDAKQINASELVSVYRQFANIYEPAQAPVLDQTIDIRYQMFGPDQTFNFSDPRVGVINENTHCSVVTVKSYPEDPFHGIMNLVSGAPFNKGSVREGGGQRIEGPYILTTTVRVANQRKEWTRIESAIRSRKTVQPLPVKLGVEDSPRVLSDLEELKKQCAEDGTKFVYVSTNAFLFGRKRDEAVRAAASVKGTFDKLGFDGRTVVGTGLVRLAQAMPLNFSSTIANDLAGEAVMASSAVGSLLPVYGDYLGNVNRDFPVTGMAYQTRRGSMHYFDPFVSDSNFNGVVAAAPGSGKSFNLQYMIECDLAQGANVVLMDNGRSGKKLAVAVGGEYNEFGGAKGWRPSLQPFTNLTDDEFDEQQETITSLHMLMAYDDEAPDPAARIAVSEAVKAAWAKKGRDAEVSTVIDCLQVIVDSAIENTIKNQVHTAAANLIPRLKAFVESPTRGPYFRGPCTLNPKAQFTVFELAGLGDDNHLKRVVLFCCVNVLISRIKTFTGRKRIYVDEAHDLFEVDSAADAFEGIYLKGRKDEVSVWIIVQSLLKLWGTKAGAVILRQSAWKVIMAQKSEEIDAVIKEKVITAFADDPYFHKLLRSVESRKRFWSEMLIMGEATYEVVRLYVDKFTATLFGSEGDDRNEVLRLIDEGMDALEAVTKVMGDKKARRREWMRNFVALCTDHDGLSIKEILNELKELHQ</sequence>
<dbReference type="EMBL" id="QTPM01000012">
    <property type="protein sequence ID" value="RQY93770.1"/>
    <property type="molecule type" value="Genomic_DNA"/>
</dbReference>
<dbReference type="PANTHER" id="PTHR38467">
    <property type="match status" value="1"/>
</dbReference>
<dbReference type="InterPro" id="IPR043964">
    <property type="entry name" value="P-loop_TraG"/>
</dbReference>
<name>A0ABX9YQ47_9BURK</name>